<dbReference type="SMART" id="SM00387">
    <property type="entry name" value="HATPase_c"/>
    <property type="match status" value="1"/>
</dbReference>
<dbReference type="PANTHER" id="PTHR43065">
    <property type="entry name" value="SENSOR HISTIDINE KINASE"/>
    <property type="match status" value="1"/>
</dbReference>
<evidence type="ECO:0000256" key="2">
    <source>
        <dbReference type="ARBA" id="ARBA00004651"/>
    </source>
</evidence>
<evidence type="ECO:0000256" key="13">
    <source>
        <dbReference type="ARBA" id="ARBA00023136"/>
    </source>
</evidence>
<keyword evidence="7 14" id="KW-0812">Transmembrane</keyword>
<comment type="catalytic activity">
    <reaction evidence="1">
        <text>ATP + protein L-histidine = ADP + protein N-phospho-L-histidine.</text>
        <dbReference type="EC" id="2.7.13.3"/>
    </reaction>
</comment>
<dbReference type="SMART" id="SM00388">
    <property type="entry name" value="HisKA"/>
    <property type="match status" value="1"/>
</dbReference>
<keyword evidence="17" id="KW-1185">Reference proteome</keyword>
<comment type="subcellular location">
    <subcellularLocation>
        <location evidence="2">Cell membrane</location>
        <topology evidence="2">Multi-pass membrane protein</topology>
    </subcellularLocation>
</comment>
<dbReference type="Gene3D" id="3.30.450.20">
    <property type="entry name" value="PAS domain"/>
    <property type="match status" value="1"/>
</dbReference>
<dbReference type="InterPro" id="IPR036097">
    <property type="entry name" value="HisK_dim/P_sf"/>
</dbReference>
<organism evidence="16 17">
    <name type="scientific">Syntrophobacter fumaroxidans (strain DSM 10017 / MPOB)</name>
    <dbReference type="NCBI Taxonomy" id="335543"/>
    <lineage>
        <taxon>Bacteria</taxon>
        <taxon>Pseudomonadati</taxon>
        <taxon>Thermodesulfobacteriota</taxon>
        <taxon>Syntrophobacteria</taxon>
        <taxon>Syntrophobacterales</taxon>
        <taxon>Syntrophobacteraceae</taxon>
        <taxon>Syntrophobacter</taxon>
    </lineage>
</organism>
<proteinExistence type="predicted"/>
<feature type="domain" description="Histidine kinase" evidence="15">
    <location>
        <begin position="355"/>
        <end position="576"/>
    </location>
</feature>
<dbReference type="GO" id="GO:0005524">
    <property type="term" value="F:ATP binding"/>
    <property type="evidence" value="ECO:0007669"/>
    <property type="project" value="UniProtKB-KW"/>
</dbReference>
<keyword evidence="9 16" id="KW-0418">Kinase</keyword>
<dbReference type="PANTHER" id="PTHR43065:SF46">
    <property type="entry name" value="C4-DICARBOXYLATE TRANSPORT SENSOR PROTEIN DCTB"/>
    <property type="match status" value="1"/>
</dbReference>
<dbReference type="InterPro" id="IPR003661">
    <property type="entry name" value="HisK_dim/P_dom"/>
</dbReference>
<dbReference type="Proteomes" id="UP000001784">
    <property type="component" value="Chromosome"/>
</dbReference>
<dbReference type="InterPro" id="IPR036890">
    <property type="entry name" value="HATPase_C_sf"/>
</dbReference>
<evidence type="ECO:0000256" key="14">
    <source>
        <dbReference type="SAM" id="Phobius"/>
    </source>
</evidence>
<dbReference type="PROSITE" id="PS50109">
    <property type="entry name" value="HIS_KIN"/>
    <property type="match status" value="1"/>
</dbReference>
<dbReference type="InterPro" id="IPR033479">
    <property type="entry name" value="dCache_1"/>
</dbReference>
<evidence type="ECO:0000256" key="7">
    <source>
        <dbReference type="ARBA" id="ARBA00022692"/>
    </source>
</evidence>
<keyword evidence="10" id="KW-0067">ATP-binding</keyword>
<evidence type="ECO:0000256" key="6">
    <source>
        <dbReference type="ARBA" id="ARBA00022679"/>
    </source>
</evidence>
<evidence type="ECO:0000259" key="15">
    <source>
        <dbReference type="PROSITE" id="PS50109"/>
    </source>
</evidence>
<dbReference type="KEGG" id="sfu:Sfum_0631"/>
<dbReference type="Gene3D" id="1.10.287.130">
    <property type="match status" value="1"/>
</dbReference>
<evidence type="ECO:0000256" key="1">
    <source>
        <dbReference type="ARBA" id="ARBA00000085"/>
    </source>
</evidence>
<keyword evidence="5" id="KW-0597">Phosphoprotein</keyword>
<evidence type="ECO:0000256" key="3">
    <source>
        <dbReference type="ARBA" id="ARBA00012438"/>
    </source>
</evidence>
<name>A0LFX8_SYNFM</name>
<evidence type="ECO:0000313" key="17">
    <source>
        <dbReference type="Proteomes" id="UP000001784"/>
    </source>
</evidence>
<gene>
    <name evidence="16" type="ordered locus">Sfum_0631</name>
</gene>
<dbReference type="InParanoid" id="A0LFX8"/>
<dbReference type="InterPro" id="IPR003594">
    <property type="entry name" value="HATPase_dom"/>
</dbReference>
<evidence type="ECO:0000256" key="12">
    <source>
        <dbReference type="ARBA" id="ARBA00023012"/>
    </source>
</evidence>
<dbReference type="OrthoDB" id="9777714at2"/>
<dbReference type="HOGENOM" id="CLU_023166_1_0_7"/>
<feature type="transmembrane region" description="Helical" evidence="14">
    <location>
        <begin position="299"/>
        <end position="319"/>
    </location>
</feature>
<evidence type="ECO:0000256" key="11">
    <source>
        <dbReference type="ARBA" id="ARBA00022989"/>
    </source>
</evidence>
<dbReference type="Pfam" id="PF00512">
    <property type="entry name" value="HisKA"/>
    <property type="match status" value="1"/>
</dbReference>
<dbReference type="RefSeq" id="WP_011697503.1">
    <property type="nucleotide sequence ID" value="NC_008554.1"/>
</dbReference>
<dbReference type="GO" id="GO:0005886">
    <property type="term" value="C:plasma membrane"/>
    <property type="evidence" value="ECO:0007669"/>
    <property type="project" value="UniProtKB-SubCell"/>
</dbReference>
<evidence type="ECO:0000256" key="9">
    <source>
        <dbReference type="ARBA" id="ARBA00022777"/>
    </source>
</evidence>
<dbReference type="SUPFAM" id="SSF55874">
    <property type="entry name" value="ATPase domain of HSP90 chaperone/DNA topoisomerase II/histidine kinase"/>
    <property type="match status" value="1"/>
</dbReference>
<dbReference type="CDD" id="cd00082">
    <property type="entry name" value="HisKA"/>
    <property type="match status" value="1"/>
</dbReference>
<reference evidence="16 17" key="1">
    <citation type="submission" date="2006-10" db="EMBL/GenBank/DDBJ databases">
        <title>Complete sequence of Syntrophobacter fumaroxidans MPOB.</title>
        <authorList>
            <consortium name="US DOE Joint Genome Institute"/>
            <person name="Copeland A."/>
            <person name="Lucas S."/>
            <person name="Lapidus A."/>
            <person name="Barry K."/>
            <person name="Detter J.C."/>
            <person name="Glavina del Rio T."/>
            <person name="Hammon N."/>
            <person name="Israni S."/>
            <person name="Pitluck S."/>
            <person name="Goltsman E.G."/>
            <person name="Martinez M."/>
            <person name="Schmutz J."/>
            <person name="Larimer F."/>
            <person name="Land M."/>
            <person name="Hauser L."/>
            <person name="Kyrpides N."/>
            <person name="Kim E."/>
            <person name="Boone D.R."/>
            <person name="Brockman F."/>
            <person name="Culley D."/>
            <person name="Ferry J."/>
            <person name="Gunsalus R."/>
            <person name="McInerney M.J."/>
            <person name="Morrison M."/>
            <person name="Plugge C."/>
            <person name="Rohlin L."/>
            <person name="Scholten J."/>
            <person name="Sieber J."/>
            <person name="Stams A.J.M."/>
            <person name="Worm P."/>
            <person name="Henstra A.M."/>
            <person name="Richardson P."/>
        </authorList>
    </citation>
    <scope>NUCLEOTIDE SEQUENCE [LARGE SCALE GENOMIC DNA]</scope>
    <source>
        <strain evidence="17">DSM 10017 / MPOB</strain>
    </source>
</reference>
<keyword evidence="11 14" id="KW-1133">Transmembrane helix</keyword>
<keyword evidence="8" id="KW-0547">Nucleotide-binding</keyword>
<dbReference type="GO" id="GO:0000155">
    <property type="term" value="F:phosphorelay sensor kinase activity"/>
    <property type="evidence" value="ECO:0007669"/>
    <property type="project" value="InterPro"/>
</dbReference>
<dbReference type="InterPro" id="IPR005467">
    <property type="entry name" value="His_kinase_dom"/>
</dbReference>
<evidence type="ECO:0000313" key="16">
    <source>
        <dbReference type="EMBL" id="ABK16330.1"/>
    </source>
</evidence>
<dbReference type="Pfam" id="PF02743">
    <property type="entry name" value="dCache_1"/>
    <property type="match status" value="1"/>
</dbReference>
<dbReference type="Gene3D" id="3.30.565.10">
    <property type="entry name" value="Histidine kinase-like ATPase, C-terminal domain"/>
    <property type="match status" value="1"/>
</dbReference>
<dbReference type="FunCoup" id="A0LFX8">
    <property type="interactions" value="179"/>
</dbReference>
<evidence type="ECO:0000256" key="8">
    <source>
        <dbReference type="ARBA" id="ARBA00022741"/>
    </source>
</evidence>
<dbReference type="PRINTS" id="PR00344">
    <property type="entry name" value="BCTRLSENSOR"/>
</dbReference>
<evidence type="ECO:0000256" key="4">
    <source>
        <dbReference type="ARBA" id="ARBA00022475"/>
    </source>
</evidence>
<keyword evidence="6" id="KW-0808">Transferase</keyword>
<evidence type="ECO:0000256" key="5">
    <source>
        <dbReference type="ARBA" id="ARBA00022553"/>
    </source>
</evidence>
<dbReference type="STRING" id="335543.Sfum_0631"/>
<dbReference type="AlphaFoldDB" id="A0LFX8"/>
<keyword evidence="13 14" id="KW-0472">Membrane</keyword>
<dbReference type="SUPFAM" id="SSF47384">
    <property type="entry name" value="Homodimeric domain of signal transducing histidine kinase"/>
    <property type="match status" value="1"/>
</dbReference>
<evidence type="ECO:0000256" key="10">
    <source>
        <dbReference type="ARBA" id="ARBA00022840"/>
    </source>
</evidence>
<dbReference type="EC" id="2.7.13.3" evidence="3"/>
<dbReference type="eggNOG" id="COG4191">
    <property type="taxonomic scope" value="Bacteria"/>
</dbReference>
<accession>A0LFX8</accession>
<dbReference type="Pfam" id="PF02518">
    <property type="entry name" value="HATPase_c"/>
    <property type="match status" value="1"/>
</dbReference>
<keyword evidence="12" id="KW-0902">Two-component regulatory system</keyword>
<dbReference type="InterPro" id="IPR004358">
    <property type="entry name" value="Sig_transdc_His_kin-like_C"/>
</dbReference>
<dbReference type="EMBL" id="CP000478">
    <property type="protein sequence ID" value="ABK16330.1"/>
    <property type="molecule type" value="Genomic_DNA"/>
</dbReference>
<protein>
    <recommendedName>
        <fullName evidence="3">histidine kinase</fullName>
        <ecNumber evidence="3">2.7.13.3</ecNumber>
    </recommendedName>
</protein>
<sequence>MSGLDDAGGNLHPDGQAVHRKSYSELYVKFITLTLICSVVPILLVGYGIYRYYSEFSTARMEEYFQRKVEYNQNVIELFLKERTADLTLVALSHPLEYLKEPANLKRLFGILNHKDPYFDDLGVIGENGKHLAYHGPFDLMDKDYSQTFWFKGLLEKGVYISDMFMGYRKIPHFIIAILRSEGGAKWILRATIYTESLSSLLQNVKIGRSGEVFLLNEQGIYQTSPRLGGKIMMQSPFDMDMFSGESGVRMLEYDSEEMGLRRSRQVVAYSWLKEPRWLLVVKQDQAEVVEEVSRANRAIMIFLSISIIAILIVSVITTRHMIKTIEKRDEGEERLNRQLLQASKLASIGELAAGVAHEINNPLAVILTENQLVRDMADEAASFDGEFKQQLYESMDQIDAQIHRCSRITQNLLRFSRRIKSKAEMVDINACFAEVIELIQKRAQTSGVQIVAEFEPGLPSLLADAFQLEQVLLNCVTNGIDAHEGKPYGTIRVKTRHDEKRNGIEIRISDTGSGIPPEHLDRIFDPFYTTKPVGKGTGLGLSISYSIIKSLGGEISVNSEVGKGTDFIIFLPLGSQGAGREEAAPPS</sequence>
<feature type="transmembrane region" description="Helical" evidence="14">
    <location>
        <begin position="26"/>
        <end position="50"/>
    </location>
</feature>
<keyword evidence="4" id="KW-1003">Cell membrane</keyword>